<dbReference type="SUPFAM" id="SSF49384">
    <property type="entry name" value="Carbohydrate-binding domain"/>
    <property type="match status" value="1"/>
</dbReference>
<dbReference type="InterPro" id="IPR002102">
    <property type="entry name" value="Cohesin_dom"/>
</dbReference>
<dbReference type="AlphaFoldDB" id="A0A1W1HHV4"/>
<keyword evidence="3" id="KW-1185">Reference proteome</keyword>
<dbReference type="GO" id="GO:0000272">
    <property type="term" value="P:polysaccharide catabolic process"/>
    <property type="evidence" value="ECO:0007669"/>
    <property type="project" value="InterPro"/>
</dbReference>
<name>A0A1W1HHV4_9BACT</name>
<dbReference type="RefSeq" id="WP_080801382.1">
    <property type="nucleotide sequence ID" value="NZ_LT828542.1"/>
</dbReference>
<reference evidence="2 3" key="1">
    <citation type="submission" date="2017-03" db="EMBL/GenBank/DDBJ databases">
        <authorList>
            <person name="Afonso C.L."/>
            <person name="Miller P.J."/>
            <person name="Scott M.A."/>
            <person name="Spackman E."/>
            <person name="Goraichik I."/>
            <person name="Dimitrov K.M."/>
            <person name="Suarez D.L."/>
            <person name="Swayne D.E."/>
        </authorList>
    </citation>
    <scope>NUCLEOTIDE SEQUENCE [LARGE SCALE GENOMIC DNA]</scope>
    <source>
        <strain evidence="2">PRJEB14757</strain>
    </source>
</reference>
<dbReference type="EMBL" id="FWEV01000297">
    <property type="protein sequence ID" value="SLM32026.1"/>
    <property type="molecule type" value="Genomic_DNA"/>
</dbReference>
<dbReference type="Proteomes" id="UP000191931">
    <property type="component" value="Unassembled WGS sequence"/>
</dbReference>
<gene>
    <name evidence="2" type="ORF">MTBBW1_540005</name>
</gene>
<dbReference type="Gene3D" id="2.60.40.680">
    <property type="match status" value="1"/>
</dbReference>
<organism evidence="2 3">
    <name type="scientific">Desulfamplus magnetovallimortis</name>
    <dbReference type="NCBI Taxonomy" id="1246637"/>
    <lineage>
        <taxon>Bacteria</taxon>
        <taxon>Pseudomonadati</taxon>
        <taxon>Thermodesulfobacteriota</taxon>
        <taxon>Desulfobacteria</taxon>
        <taxon>Desulfobacterales</taxon>
        <taxon>Desulfobacteraceae</taxon>
        <taxon>Desulfamplus</taxon>
    </lineage>
</organism>
<sequence length="297" mass="31370">MKNEHTEWQKSSFMLLLILFITISLTPTQAKAEPELSLSSLTVNAGEAFQIELSIDTDGQEISAISTDLKYDPAIIQITGAEPGPAADSSGKTVMSNEVESGTYRMLILSLSSNASVDDGIIAYITGTISSNAPGHISTIIQLPTVSDPDANRVIVQFDSAFITINGSDLPDEITVNSVLTEGASSMSVSAGSYIKAFGSQGANRLTIYSGGRVNCLNFIGANILDINEPSSNFTLHRSGAMVTLSSSSGTLIKIPATLTTQTLNFEESSFDLVIDSGNVMLGNQVIGLDQSYINTP</sequence>
<dbReference type="OrthoDB" id="9959745at2"/>
<dbReference type="Pfam" id="PF00963">
    <property type="entry name" value="Cohesin"/>
    <property type="match status" value="1"/>
</dbReference>
<dbReference type="GO" id="GO:0030246">
    <property type="term" value="F:carbohydrate binding"/>
    <property type="evidence" value="ECO:0007669"/>
    <property type="project" value="InterPro"/>
</dbReference>
<evidence type="ECO:0000313" key="2">
    <source>
        <dbReference type="EMBL" id="SLM32026.1"/>
    </source>
</evidence>
<proteinExistence type="predicted"/>
<evidence type="ECO:0000259" key="1">
    <source>
        <dbReference type="Pfam" id="PF00963"/>
    </source>
</evidence>
<feature type="domain" description="Cohesin" evidence="1">
    <location>
        <begin position="35"/>
        <end position="156"/>
    </location>
</feature>
<dbReference type="InterPro" id="IPR008965">
    <property type="entry name" value="CBM2/CBM3_carb-bd_dom_sf"/>
</dbReference>
<evidence type="ECO:0000313" key="3">
    <source>
        <dbReference type="Proteomes" id="UP000191931"/>
    </source>
</evidence>
<protein>
    <recommendedName>
        <fullName evidence="1">Cohesin domain-containing protein</fullName>
    </recommendedName>
</protein>
<accession>A0A1W1HHV4</accession>